<organism evidence="2 3">
    <name type="scientific">Tenacibaculum pelagium</name>
    <dbReference type="NCBI Taxonomy" id="2759527"/>
    <lineage>
        <taxon>Bacteria</taxon>
        <taxon>Pseudomonadati</taxon>
        <taxon>Bacteroidota</taxon>
        <taxon>Flavobacteriia</taxon>
        <taxon>Flavobacteriales</taxon>
        <taxon>Flavobacteriaceae</taxon>
        <taxon>Tenacibaculum</taxon>
    </lineage>
</organism>
<accession>A0A839ASF2</accession>
<sequence>MSGYKEYNDVQRCLILIEEKLNWGSSKEWHNDVFIELSERIQEETKVLLSSTTLKRVWGRVNYNSAPSISTLNALAQFAGFLNWRDFKNNNDASEFTFYKKSVLKNLKVIMLSAFIIAALFLSIFSMSSNKSTRVKDYSKVLFKSRAIVEGLPNSVVFDFDLKDVKSDNILIQQYWDATKTIKIDREQKQATGQYYFPGYFRAKLLIDNQIVKEHDLFIKSNGWLGTLDYEPVPKYFKEREIKKGNSLSFSKKILEEVAELEKPITSTFHYVNDLGSISGDNFELVSNVRNLFTEKWGVCQKTTIIIVGTKSALLIPFSISGCVSEIGLMLSDVYLDGKKSDLSAFGTDLSSFKNIKIKTEDKNITVYVEGEQIYKSSYKEPLGNIVGVRFKFKGIGEVEDLMLKDLKGKSFLKI</sequence>
<keyword evidence="1" id="KW-1133">Transmembrane helix</keyword>
<comment type="caution">
    <text evidence="2">The sequence shown here is derived from an EMBL/GenBank/DDBJ whole genome shotgun (WGS) entry which is preliminary data.</text>
</comment>
<reference evidence="2 3" key="1">
    <citation type="submission" date="2020-07" db="EMBL/GenBank/DDBJ databases">
        <title>Bacterium isolated from marine sediment.</title>
        <authorList>
            <person name="Shang D."/>
            <person name="Du Z.-J."/>
        </authorList>
    </citation>
    <scope>NUCLEOTIDE SEQUENCE [LARGE SCALE GENOMIC DNA]</scope>
    <source>
        <strain evidence="2 3">S7007</strain>
    </source>
</reference>
<dbReference type="EMBL" id="JACGLS010000003">
    <property type="protein sequence ID" value="MBA6156571.1"/>
    <property type="molecule type" value="Genomic_DNA"/>
</dbReference>
<gene>
    <name evidence="2" type="ORF">H3Z83_08605</name>
</gene>
<evidence type="ECO:0000256" key="1">
    <source>
        <dbReference type="SAM" id="Phobius"/>
    </source>
</evidence>
<proteinExistence type="predicted"/>
<evidence type="ECO:0000313" key="3">
    <source>
        <dbReference type="Proteomes" id="UP000563906"/>
    </source>
</evidence>
<keyword evidence="1" id="KW-0472">Membrane</keyword>
<keyword evidence="3" id="KW-1185">Reference proteome</keyword>
<feature type="transmembrane region" description="Helical" evidence="1">
    <location>
        <begin position="109"/>
        <end position="127"/>
    </location>
</feature>
<dbReference type="Proteomes" id="UP000563906">
    <property type="component" value="Unassembled WGS sequence"/>
</dbReference>
<dbReference type="RefSeq" id="WP_182125072.1">
    <property type="nucleotide sequence ID" value="NZ_JACGLS010000003.1"/>
</dbReference>
<evidence type="ECO:0000313" key="2">
    <source>
        <dbReference type="EMBL" id="MBA6156571.1"/>
    </source>
</evidence>
<name>A0A839ASF2_9FLAO</name>
<dbReference type="AlphaFoldDB" id="A0A839ASF2"/>
<keyword evidence="1" id="KW-0812">Transmembrane</keyword>
<protein>
    <submittedName>
        <fullName evidence="2">Uncharacterized protein</fullName>
    </submittedName>
</protein>